<keyword evidence="2" id="KW-1185">Reference proteome</keyword>
<organism evidence="1 2">
    <name type="scientific">Effusibacillus consociatus</name>
    <dbReference type="NCBI Taxonomy" id="1117041"/>
    <lineage>
        <taxon>Bacteria</taxon>
        <taxon>Bacillati</taxon>
        <taxon>Bacillota</taxon>
        <taxon>Bacilli</taxon>
        <taxon>Bacillales</taxon>
        <taxon>Alicyclobacillaceae</taxon>
        <taxon>Effusibacillus</taxon>
    </lineage>
</organism>
<gene>
    <name evidence="1" type="ORF">ACFO8Q_17490</name>
</gene>
<name>A0ABV9Q7A0_9BACL</name>
<dbReference type="Proteomes" id="UP001596002">
    <property type="component" value="Unassembled WGS sequence"/>
</dbReference>
<sequence length="281" mass="33012">MNKEQIQSYCRRYFQATNTPILRDEPNFLQVELPIEVDKELTDRPYYWMWVEATGQEVKPTVLNLVFDPEVEIEGEEKCELVALGSFRLEKIFESATRRGRFVCQYQHGTSTGLRVPFLVTSLKISYIADRRRDEIRSYGVNLKSNQVIPDLYEQIRELPMTDELPEYYKEQFSNGQFLIASLQTGWQKIKDAVTEEIQSEDHSWAEAALEQLSHEIEQLETYYQSLMFDNQEQMAIYSAERELRTAELKWRCQPRIQVTPLHFALLYLEPTQFTAGSVPI</sequence>
<comment type="caution">
    <text evidence="1">The sequence shown here is derived from an EMBL/GenBank/DDBJ whole genome shotgun (WGS) entry which is preliminary data.</text>
</comment>
<dbReference type="InterPro" id="IPR024562">
    <property type="entry name" value="YqhG"/>
</dbReference>
<dbReference type="EMBL" id="JBHSHC010000119">
    <property type="protein sequence ID" value="MFC4769127.1"/>
    <property type="molecule type" value="Genomic_DNA"/>
</dbReference>
<dbReference type="RefSeq" id="WP_380027298.1">
    <property type="nucleotide sequence ID" value="NZ_JBHSHC010000119.1"/>
</dbReference>
<evidence type="ECO:0000313" key="2">
    <source>
        <dbReference type="Proteomes" id="UP001596002"/>
    </source>
</evidence>
<protein>
    <submittedName>
        <fullName evidence="1">YqhG family protein</fullName>
    </submittedName>
</protein>
<evidence type="ECO:0000313" key="1">
    <source>
        <dbReference type="EMBL" id="MFC4769127.1"/>
    </source>
</evidence>
<accession>A0ABV9Q7A0</accession>
<dbReference type="Pfam" id="PF11079">
    <property type="entry name" value="YqhG"/>
    <property type="match status" value="1"/>
</dbReference>
<proteinExistence type="predicted"/>
<reference evidence="2" key="1">
    <citation type="journal article" date="2019" name="Int. J. Syst. Evol. Microbiol.">
        <title>The Global Catalogue of Microorganisms (GCM) 10K type strain sequencing project: providing services to taxonomists for standard genome sequencing and annotation.</title>
        <authorList>
            <consortium name="The Broad Institute Genomics Platform"/>
            <consortium name="The Broad Institute Genome Sequencing Center for Infectious Disease"/>
            <person name="Wu L."/>
            <person name="Ma J."/>
        </authorList>
    </citation>
    <scope>NUCLEOTIDE SEQUENCE [LARGE SCALE GENOMIC DNA]</scope>
    <source>
        <strain evidence="2">WYCCWR 12678</strain>
    </source>
</reference>